<dbReference type="WBParaSite" id="MCU_010821-RA">
    <property type="protein sequence ID" value="MCU_010821-RA"/>
    <property type="gene ID" value="MCU_010821"/>
</dbReference>
<protein>
    <submittedName>
        <fullName evidence="2">Secreted protein</fullName>
    </submittedName>
</protein>
<evidence type="ECO:0000313" key="2">
    <source>
        <dbReference type="WBParaSite" id="MCU_010821-RA"/>
    </source>
</evidence>
<name>A0A5K3FSE5_MESCO</name>
<sequence length="81" mass="8983">MAAILSTVVSMAWSRRHVIGVTTSGCVAARRHSMTCRGLKANLLTRFFVFIVATRDGPTGEQEEQDKYISSPCFPHTDRPD</sequence>
<organism evidence="2">
    <name type="scientific">Mesocestoides corti</name>
    <name type="common">Flatworm</name>
    <dbReference type="NCBI Taxonomy" id="53468"/>
    <lineage>
        <taxon>Eukaryota</taxon>
        <taxon>Metazoa</taxon>
        <taxon>Spiralia</taxon>
        <taxon>Lophotrochozoa</taxon>
        <taxon>Platyhelminthes</taxon>
        <taxon>Cestoda</taxon>
        <taxon>Eucestoda</taxon>
        <taxon>Cyclophyllidea</taxon>
        <taxon>Mesocestoididae</taxon>
        <taxon>Mesocestoides</taxon>
    </lineage>
</organism>
<evidence type="ECO:0000256" key="1">
    <source>
        <dbReference type="SAM" id="MobiDB-lite"/>
    </source>
</evidence>
<feature type="region of interest" description="Disordered" evidence="1">
    <location>
        <begin position="58"/>
        <end position="81"/>
    </location>
</feature>
<dbReference type="AlphaFoldDB" id="A0A5K3FSE5"/>
<accession>A0A5K3FSE5</accession>
<reference evidence="2" key="1">
    <citation type="submission" date="2019-11" db="UniProtKB">
        <authorList>
            <consortium name="WormBaseParasite"/>
        </authorList>
    </citation>
    <scope>IDENTIFICATION</scope>
</reference>
<proteinExistence type="predicted"/>